<dbReference type="Pfam" id="PF03414">
    <property type="entry name" value="Glyco_transf_6"/>
    <property type="match status" value="1"/>
</dbReference>
<dbReference type="SUPFAM" id="SSF53448">
    <property type="entry name" value="Nucleotide-diphospho-sugar transferases"/>
    <property type="match status" value="1"/>
</dbReference>
<keyword evidence="7 12" id="KW-1133">Transmembrane helix</keyword>
<reference evidence="13" key="2">
    <citation type="submission" date="2025-09" db="UniProtKB">
        <authorList>
            <consortium name="Ensembl"/>
        </authorList>
    </citation>
    <scope>IDENTIFICATION</scope>
</reference>
<evidence type="ECO:0000256" key="7">
    <source>
        <dbReference type="ARBA" id="ARBA00022989"/>
    </source>
</evidence>
<evidence type="ECO:0000256" key="11">
    <source>
        <dbReference type="PIRSR" id="PIRSR605076-3"/>
    </source>
</evidence>
<keyword evidence="5 12" id="KW-0812">Transmembrane</keyword>
<evidence type="ECO:0000256" key="4">
    <source>
        <dbReference type="ARBA" id="ARBA00022679"/>
    </source>
</evidence>
<evidence type="ECO:0000256" key="6">
    <source>
        <dbReference type="ARBA" id="ARBA00022968"/>
    </source>
</evidence>
<evidence type="ECO:0000256" key="5">
    <source>
        <dbReference type="ARBA" id="ARBA00022692"/>
    </source>
</evidence>
<protein>
    <submittedName>
        <fullName evidence="13">Alpha 1,3-galactosyltransferase 2</fullName>
    </submittedName>
</protein>
<evidence type="ECO:0000256" key="8">
    <source>
        <dbReference type="ARBA" id="ARBA00023136"/>
    </source>
</evidence>
<feature type="binding site" evidence="11">
    <location>
        <position position="246"/>
    </location>
    <ligand>
        <name>Mn(2+)</name>
        <dbReference type="ChEBI" id="CHEBI:29035"/>
    </ligand>
</feature>
<reference evidence="13" key="1">
    <citation type="submission" date="2025-08" db="UniProtKB">
        <authorList>
            <consortium name="Ensembl"/>
        </authorList>
    </citation>
    <scope>IDENTIFICATION</scope>
</reference>
<keyword evidence="11" id="KW-0464">Manganese</keyword>
<evidence type="ECO:0000256" key="2">
    <source>
        <dbReference type="ARBA" id="ARBA00010413"/>
    </source>
</evidence>
<evidence type="ECO:0000256" key="3">
    <source>
        <dbReference type="ARBA" id="ARBA00022676"/>
    </source>
</evidence>
<keyword evidence="8 12" id="KW-0472">Membrane</keyword>
<proteinExistence type="inferred from homology"/>
<dbReference type="GO" id="GO:0016020">
    <property type="term" value="C:membrane"/>
    <property type="evidence" value="ECO:0007669"/>
    <property type="project" value="UniProtKB-SubCell"/>
</dbReference>
<keyword evidence="11" id="KW-0479">Metal-binding</keyword>
<evidence type="ECO:0000256" key="9">
    <source>
        <dbReference type="PIRSR" id="PIRSR605076-1"/>
    </source>
</evidence>
<dbReference type="GO" id="GO:0016758">
    <property type="term" value="F:hexosyltransferase activity"/>
    <property type="evidence" value="ECO:0007669"/>
    <property type="project" value="InterPro"/>
</dbReference>
<keyword evidence="6" id="KW-0735">Signal-anchor</keyword>
<feature type="binding site" evidence="10">
    <location>
        <position position="336"/>
    </location>
    <ligand>
        <name>an alpha-L-fucosyl-(1-&gt;2)-beta-D-galactosyl derivative</name>
        <dbReference type="ChEBI" id="CHEBI:140327"/>
    </ligand>
</feature>
<dbReference type="GO" id="GO:0005975">
    <property type="term" value="P:carbohydrate metabolic process"/>
    <property type="evidence" value="ECO:0007669"/>
    <property type="project" value="InterPro"/>
</dbReference>
<feature type="binding site" evidence="11">
    <location>
        <position position="248"/>
    </location>
    <ligand>
        <name>Mn(2+)</name>
        <dbReference type="ChEBI" id="CHEBI:29035"/>
    </ligand>
</feature>
<dbReference type="FunFam" id="3.90.550.10:FF:000022">
    <property type="entry name" value="Histo-blood group ABO system transferase"/>
    <property type="match status" value="1"/>
</dbReference>
<evidence type="ECO:0000313" key="13">
    <source>
        <dbReference type="Ensembl" id="ENSNMLP00000020672.1"/>
    </source>
</evidence>
<dbReference type="InterPro" id="IPR005076">
    <property type="entry name" value="Glyco_trans_6"/>
</dbReference>
<feature type="transmembrane region" description="Helical" evidence="12">
    <location>
        <begin position="62"/>
        <end position="80"/>
    </location>
</feature>
<feature type="binding site" evidence="10">
    <location>
        <position position="268"/>
    </location>
    <ligand>
        <name>an alpha-L-fucosyl-(1-&gt;2)-beta-D-galactosyl derivative</name>
        <dbReference type="ChEBI" id="CHEBI:140327"/>
    </ligand>
</feature>
<evidence type="ECO:0000313" key="14">
    <source>
        <dbReference type="Proteomes" id="UP000694523"/>
    </source>
</evidence>
<feature type="binding site" evidence="10">
    <location>
        <begin position="155"/>
        <end position="157"/>
    </location>
    <ligand>
        <name>UDP-N-acetyl-alpha-D-galactosamine</name>
        <dbReference type="ChEBI" id="CHEBI:67138"/>
    </ligand>
</feature>
<feature type="active site" description="Nucleophile" evidence="9">
    <location>
        <position position="336"/>
    </location>
</feature>
<dbReference type="InterPro" id="IPR029044">
    <property type="entry name" value="Nucleotide-diphossugar_trans"/>
</dbReference>
<comment type="cofactor">
    <cofactor evidence="11">
        <name>Mn(2+)</name>
        <dbReference type="ChEBI" id="CHEBI:29035"/>
    </cofactor>
    <text evidence="11">Binds 1 Mn(2+) ion per subunit.</text>
</comment>
<keyword evidence="4" id="KW-0808">Transferase</keyword>
<sequence>MSASLSLSSGQSEQGAALCGAISGEERETVEDCAVVVSRENILFPRDRPLKRRTISMQVRRLFCLCCLFMLGVCLTSLYMRKETHFFNAKTKPKSVPVTVVTMNDLDNMLNYKARSAVQTQTDWKAPIMWEGIWEPLDYDRIHTDNKTSVALTVFAVGRYLEAYLETFLVSAEKHFMIGLPVMYYVFTERPDDVPQIDLAPHRYLRVIRVERHSRWQDISMMRMKTISELIDSEMKYLFSHVFCFDVDQRFMGRFGSEALGESVALLHAHYYKLPKNRFTYDRNPKSKAYMEIGDYYYHAAIFGGSWESVKAIADACLASIIEDKQNDVEALWHDESHLNKYFWIHKPSKLLSPEYCWDMSLNRKDIFVTRLIWAPKDYNRLRVPKEETAANKSTAHL</sequence>
<keyword evidence="3" id="KW-0328">Glycosyltransferase</keyword>
<name>A0A8C6TN02_9GOBI</name>
<comment type="subcellular location">
    <subcellularLocation>
        <location evidence="1">Membrane</location>
        <topology evidence="1">Single-pass type II membrane protein</topology>
    </subcellularLocation>
</comment>
<dbReference type="Ensembl" id="ENSNMLT00000023193.1">
    <property type="protein sequence ID" value="ENSNMLP00000020672.1"/>
    <property type="gene ID" value="ENSNMLG00000013487.1"/>
</dbReference>
<dbReference type="Proteomes" id="UP000694523">
    <property type="component" value="Unplaced"/>
</dbReference>
<organism evidence="13 14">
    <name type="scientific">Neogobius melanostomus</name>
    <name type="common">round goby</name>
    <dbReference type="NCBI Taxonomy" id="47308"/>
    <lineage>
        <taxon>Eukaryota</taxon>
        <taxon>Metazoa</taxon>
        <taxon>Chordata</taxon>
        <taxon>Craniata</taxon>
        <taxon>Vertebrata</taxon>
        <taxon>Euteleostomi</taxon>
        <taxon>Actinopterygii</taxon>
        <taxon>Neopterygii</taxon>
        <taxon>Teleostei</taxon>
        <taxon>Neoteleostei</taxon>
        <taxon>Acanthomorphata</taxon>
        <taxon>Gobiaria</taxon>
        <taxon>Gobiiformes</taxon>
        <taxon>Gobioidei</taxon>
        <taxon>Gobiidae</taxon>
        <taxon>Benthophilinae</taxon>
        <taxon>Neogobiini</taxon>
        <taxon>Neogobius</taxon>
    </lineage>
</organism>
<comment type="similarity">
    <text evidence="2">Belongs to the glycosyltransferase 6 family.</text>
</comment>
<feature type="binding site" evidence="10">
    <location>
        <position position="359"/>
    </location>
    <ligand>
        <name>an alpha-L-fucosyl-(1-&gt;2)-beta-D-galactosyl derivative</name>
        <dbReference type="ChEBI" id="CHEBI:140327"/>
    </ligand>
</feature>
<dbReference type="GO" id="GO:0031982">
    <property type="term" value="C:vesicle"/>
    <property type="evidence" value="ECO:0007669"/>
    <property type="project" value="TreeGrafter"/>
</dbReference>
<evidence type="ECO:0000256" key="1">
    <source>
        <dbReference type="ARBA" id="ARBA00004606"/>
    </source>
</evidence>
<keyword evidence="14" id="KW-1185">Reference proteome</keyword>
<dbReference type="PANTHER" id="PTHR10462:SF33">
    <property type="entry name" value="ALPHA-1,3-GALACTOSYLTRANSFERASE 2"/>
    <property type="match status" value="1"/>
</dbReference>
<dbReference type="PANTHER" id="PTHR10462">
    <property type="entry name" value="GLYCOSYLTRANSFERASE-RELATED"/>
    <property type="match status" value="1"/>
</dbReference>
<dbReference type="GO" id="GO:0005794">
    <property type="term" value="C:Golgi apparatus"/>
    <property type="evidence" value="ECO:0007669"/>
    <property type="project" value="TreeGrafter"/>
</dbReference>
<evidence type="ECO:0000256" key="12">
    <source>
        <dbReference type="SAM" id="Phobius"/>
    </source>
</evidence>
<dbReference type="Gene3D" id="3.90.550.10">
    <property type="entry name" value="Spore Coat Polysaccharide Biosynthesis Protein SpsA, Chain A"/>
    <property type="match status" value="1"/>
</dbReference>
<evidence type="ECO:0000256" key="10">
    <source>
        <dbReference type="PIRSR" id="PIRSR605076-2"/>
    </source>
</evidence>
<accession>A0A8C6TN02</accession>
<dbReference type="AlphaFoldDB" id="A0A8C6TN02"/>
<feature type="binding site" evidence="10">
    <location>
        <position position="160"/>
    </location>
    <ligand>
        <name>UDP-N-acetyl-alpha-D-galactosamine</name>
        <dbReference type="ChEBI" id="CHEBI:67138"/>
    </ligand>
</feature>
<dbReference type="GO" id="GO:0046872">
    <property type="term" value="F:metal ion binding"/>
    <property type="evidence" value="ECO:0007669"/>
    <property type="project" value="UniProtKB-KW"/>
</dbReference>
<feature type="binding site" evidence="10">
    <location>
        <begin position="246"/>
        <end position="248"/>
    </location>
    <ligand>
        <name>UDP-N-acetyl-alpha-D-galactosamine</name>
        <dbReference type="ChEBI" id="CHEBI:67138"/>
    </ligand>
</feature>
<feature type="binding site" evidence="10">
    <location>
        <position position="280"/>
    </location>
    <ligand>
        <name>an alpha-L-fucosyl-(1-&gt;2)-beta-D-galactosyl derivative</name>
        <dbReference type="ChEBI" id="CHEBI:140327"/>
    </ligand>
</feature>